<evidence type="ECO:0000259" key="4">
    <source>
        <dbReference type="PROSITE" id="PS50110"/>
    </source>
</evidence>
<reference evidence="6 7" key="1">
    <citation type="submission" date="2010-08" db="EMBL/GenBank/DDBJ databases">
        <title>The draft genome of Desulfovibrio fructosovorans JJ.</title>
        <authorList>
            <consortium name="US DOE Joint Genome Institute (JGI-PGF)"/>
            <person name="Lucas S."/>
            <person name="Copeland A."/>
            <person name="Lapidus A."/>
            <person name="Cheng J.-F."/>
            <person name="Bruce D."/>
            <person name="Goodwin L."/>
            <person name="Pitluck S."/>
            <person name="Land M.L."/>
            <person name="Hauser L."/>
            <person name="Chang Y.-J."/>
            <person name="Jeffries C."/>
            <person name="Wall J.D."/>
            <person name="Stahl D.A."/>
            <person name="Arkin A.P."/>
            <person name="Dehal P."/>
            <person name="Stolyar S.M."/>
            <person name="Hazen T.C."/>
            <person name="Woyke T.J."/>
        </authorList>
    </citation>
    <scope>NUCLEOTIDE SEQUENCE [LARGE SCALE GENOMIC DNA]</scope>
    <source>
        <strain evidence="6 7">JJ</strain>
    </source>
</reference>
<dbReference type="Pfam" id="PF00072">
    <property type="entry name" value="Response_reg"/>
    <property type="match status" value="1"/>
</dbReference>
<keyword evidence="7" id="KW-1185">Reference proteome</keyword>
<dbReference type="FunFam" id="3.30.70.270:FF:000001">
    <property type="entry name" value="Diguanylate cyclase domain protein"/>
    <property type="match status" value="1"/>
</dbReference>
<dbReference type="InterPro" id="IPR043128">
    <property type="entry name" value="Rev_trsase/Diguanyl_cyclase"/>
</dbReference>
<organism evidence="6 7">
    <name type="scientific">Solidesulfovibrio fructosivorans JJ]</name>
    <dbReference type="NCBI Taxonomy" id="596151"/>
    <lineage>
        <taxon>Bacteria</taxon>
        <taxon>Pseudomonadati</taxon>
        <taxon>Thermodesulfobacteriota</taxon>
        <taxon>Desulfovibrionia</taxon>
        <taxon>Desulfovibrionales</taxon>
        <taxon>Desulfovibrionaceae</taxon>
        <taxon>Solidesulfovibrio</taxon>
    </lineage>
</organism>
<dbReference type="Pfam" id="PF00990">
    <property type="entry name" value="GGDEF"/>
    <property type="match status" value="1"/>
</dbReference>
<gene>
    <name evidence="6" type="ORF">DesfrDRAFT_0972</name>
</gene>
<dbReference type="Proteomes" id="UP000006250">
    <property type="component" value="Unassembled WGS sequence"/>
</dbReference>
<dbReference type="CDD" id="cd01949">
    <property type="entry name" value="GGDEF"/>
    <property type="match status" value="1"/>
</dbReference>
<evidence type="ECO:0000313" key="6">
    <source>
        <dbReference type="EMBL" id="EFL52152.1"/>
    </source>
</evidence>
<dbReference type="STRING" id="596151.DesfrDRAFT_0972"/>
<dbReference type="PROSITE" id="PS50887">
    <property type="entry name" value="GGDEF"/>
    <property type="match status" value="1"/>
</dbReference>
<dbReference type="GO" id="GO:0005886">
    <property type="term" value="C:plasma membrane"/>
    <property type="evidence" value="ECO:0007669"/>
    <property type="project" value="TreeGrafter"/>
</dbReference>
<feature type="modified residue" description="4-aspartylphosphate" evidence="3">
    <location>
        <position position="54"/>
    </location>
</feature>
<dbReference type="CDD" id="cd19920">
    <property type="entry name" value="REC_PA4781-like"/>
    <property type="match status" value="1"/>
</dbReference>
<dbReference type="InterPro" id="IPR000160">
    <property type="entry name" value="GGDEF_dom"/>
</dbReference>
<evidence type="ECO:0000256" key="1">
    <source>
        <dbReference type="ARBA" id="ARBA00012528"/>
    </source>
</evidence>
<dbReference type="SMART" id="SM00267">
    <property type="entry name" value="GGDEF"/>
    <property type="match status" value="1"/>
</dbReference>
<dbReference type="Gene3D" id="3.40.50.2300">
    <property type="match status" value="1"/>
</dbReference>
<dbReference type="NCBIfam" id="TIGR00254">
    <property type="entry name" value="GGDEF"/>
    <property type="match status" value="1"/>
</dbReference>
<dbReference type="AlphaFoldDB" id="E1JTM3"/>
<feature type="domain" description="Response regulatory" evidence="4">
    <location>
        <begin position="6"/>
        <end position="121"/>
    </location>
</feature>
<dbReference type="GO" id="GO:0000160">
    <property type="term" value="P:phosphorelay signal transduction system"/>
    <property type="evidence" value="ECO:0007669"/>
    <property type="project" value="InterPro"/>
</dbReference>
<evidence type="ECO:0000256" key="3">
    <source>
        <dbReference type="PROSITE-ProRule" id="PRU00169"/>
    </source>
</evidence>
<comment type="catalytic activity">
    <reaction evidence="2">
        <text>2 GTP = 3',3'-c-di-GMP + 2 diphosphate</text>
        <dbReference type="Rhea" id="RHEA:24898"/>
        <dbReference type="ChEBI" id="CHEBI:33019"/>
        <dbReference type="ChEBI" id="CHEBI:37565"/>
        <dbReference type="ChEBI" id="CHEBI:58805"/>
        <dbReference type="EC" id="2.7.7.65"/>
    </reaction>
</comment>
<dbReference type="GO" id="GO:0052621">
    <property type="term" value="F:diguanylate cyclase activity"/>
    <property type="evidence" value="ECO:0007669"/>
    <property type="project" value="UniProtKB-EC"/>
</dbReference>
<dbReference type="InterPro" id="IPR050469">
    <property type="entry name" value="Diguanylate_Cyclase"/>
</dbReference>
<feature type="domain" description="GGDEF" evidence="5">
    <location>
        <begin position="164"/>
        <end position="300"/>
    </location>
</feature>
<dbReference type="SUPFAM" id="SSF55073">
    <property type="entry name" value="Nucleotide cyclase"/>
    <property type="match status" value="1"/>
</dbReference>
<comment type="caution">
    <text evidence="6">The sequence shown here is derived from an EMBL/GenBank/DDBJ whole genome shotgun (WGS) entry which is preliminary data.</text>
</comment>
<protein>
    <recommendedName>
        <fullName evidence="1">diguanylate cyclase</fullName>
        <ecNumber evidence="1">2.7.7.65</ecNumber>
    </recommendedName>
</protein>
<evidence type="ECO:0000259" key="5">
    <source>
        <dbReference type="PROSITE" id="PS50887"/>
    </source>
</evidence>
<evidence type="ECO:0000313" key="7">
    <source>
        <dbReference type="Proteomes" id="UP000006250"/>
    </source>
</evidence>
<dbReference type="eggNOG" id="COG3706">
    <property type="taxonomic scope" value="Bacteria"/>
</dbReference>
<name>E1JTM3_SOLFR</name>
<dbReference type="PANTHER" id="PTHR45138">
    <property type="entry name" value="REGULATORY COMPONENTS OF SENSORY TRANSDUCTION SYSTEM"/>
    <property type="match status" value="1"/>
</dbReference>
<dbReference type="GO" id="GO:1902201">
    <property type="term" value="P:negative regulation of bacterial-type flagellum-dependent cell motility"/>
    <property type="evidence" value="ECO:0007669"/>
    <property type="project" value="TreeGrafter"/>
</dbReference>
<dbReference type="RefSeq" id="WP_005991637.1">
    <property type="nucleotide sequence ID" value="NZ_AECZ01000005.1"/>
</dbReference>
<dbReference type="SMART" id="SM00448">
    <property type="entry name" value="REC"/>
    <property type="match status" value="1"/>
</dbReference>
<proteinExistence type="predicted"/>
<dbReference type="InterPro" id="IPR001789">
    <property type="entry name" value="Sig_transdc_resp-reg_receiver"/>
</dbReference>
<dbReference type="InterPro" id="IPR029787">
    <property type="entry name" value="Nucleotide_cyclase"/>
</dbReference>
<accession>E1JTM3</accession>
<sequence length="300" mass="33704">MLPPKKILIVDDMRANTRLLAKKLSGEYECLTATSGMEALEVVHAQQPDLILLDILMPGMDGFETCRQLKDDERSRKIPVIFITSLDEDEDEAKGLDLGAVDYIRKPFRMPIVKARIRNHIELKRARDLLEEQAFIDSLTAIPNRRRFDAVLDKEWRRAQRNGAPLSLILLDIDFFKKYNDNYGHQQGDDCLRRVGWSLKESVRRAADFVARYGGEEFAVILPGTDTQGALDASDTIRLRISSLAIPHEHSSVAPHVTVSLGVATSYPERNHGPGEIIDAADQALYRAKEEGRNTVKTAG</sequence>
<dbReference type="PROSITE" id="PS50110">
    <property type="entry name" value="RESPONSE_REGULATORY"/>
    <property type="match status" value="1"/>
</dbReference>
<keyword evidence="3" id="KW-0597">Phosphoprotein</keyword>
<dbReference type="PANTHER" id="PTHR45138:SF9">
    <property type="entry name" value="DIGUANYLATE CYCLASE DGCM-RELATED"/>
    <property type="match status" value="1"/>
</dbReference>
<dbReference type="Gene3D" id="3.30.70.270">
    <property type="match status" value="1"/>
</dbReference>
<dbReference type="InterPro" id="IPR011006">
    <property type="entry name" value="CheY-like_superfamily"/>
</dbReference>
<dbReference type="SUPFAM" id="SSF52172">
    <property type="entry name" value="CheY-like"/>
    <property type="match status" value="1"/>
</dbReference>
<dbReference type="GO" id="GO:0043709">
    <property type="term" value="P:cell adhesion involved in single-species biofilm formation"/>
    <property type="evidence" value="ECO:0007669"/>
    <property type="project" value="TreeGrafter"/>
</dbReference>
<evidence type="ECO:0000256" key="2">
    <source>
        <dbReference type="ARBA" id="ARBA00034247"/>
    </source>
</evidence>
<dbReference type="EMBL" id="AECZ01000005">
    <property type="protein sequence ID" value="EFL52152.1"/>
    <property type="molecule type" value="Genomic_DNA"/>
</dbReference>
<dbReference type="EC" id="2.7.7.65" evidence="1"/>